<proteinExistence type="predicted"/>
<gene>
    <name evidence="1" type="ORF">SAMN05444169_5517</name>
</gene>
<evidence type="ECO:0000313" key="2">
    <source>
        <dbReference type="Proteomes" id="UP000190675"/>
    </source>
</evidence>
<dbReference type="Proteomes" id="UP000190675">
    <property type="component" value="Chromosome I"/>
</dbReference>
<reference evidence="1 2" key="1">
    <citation type="submission" date="2016-11" db="EMBL/GenBank/DDBJ databases">
        <authorList>
            <person name="Jaros S."/>
            <person name="Januszkiewicz K."/>
            <person name="Wedrychowicz H."/>
        </authorList>
    </citation>
    <scope>NUCLEOTIDE SEQUENCE [LARGE SCALE GENOMIC DNA]</scope>
    <source>
        <strain evidence="1 2">GAS242</strain>
    </source>
</reference>
<sequence>MATCPSPQLTRRRSPDHQHERWEIYFGDIRAGVISVRSGNPRDTDLWEWCCGFYPGSHPGECSGGTAATFDQARADFEAAWRLFLANRTEADFQAWRDHKAWTAEKYRRFDRGERMPHDWRPGQ</sequence>
<organism evidence="1 2">
    <name type="scientific">Bradyrhizobium erythrophlei</name>
    <dbReference type="NCBI Taxonomy" id="1437360"/>
    <lineage>
        <taxon>Bacteria</taxon>
        <taxon>Pseudomonadati</taxon>
        <taxon>Pseudomonadota</taxon>
        <taxon>Alphaproteobacteria</taxon>
        <taxon>Hyphomicrobiales</taxon>
        <taxon>Nitrobacteraceae</taxon>
        <taxon>Bradyrhizobium</taxon>
    </lineage>
</organism>
<accession>A0A1M5PW02</accession>
<evidence type="ECO:0000313" key="1">
    <source>
        <dbReference type="EMBL" id="SHH06055.1"/>
    </source>
</evidence>
<dbReference type="AlphaFoldDB" id="A0A1M5PW02"/>
<name>A0A1M5PW02_9BRAD</name>
<protein>
    <submittedName>
        <fullName evidence="1">Uncharacterized protein</fullName>
    </submittedName>
</protein>
<dbReference type="EMBL" id="LT670818">
    <property type="protein sequence ID" value="SHH06055.1"/>
    <property type="molecule type" value="Genomic_DNA"/>
</dbReference>